<accession>A0A2X2LD20</accession>
<dbReference type="Pfam" id="PF21546">
    <property type="entry name" value="FGGY_C_2"/>
    <property type="match status" value="1"/>
</dbReference>
<dbReference type="GeneID" id="97182690"/>
<name>A0A2X2LD20_SPHMU</name>
<dbReference type="GO" id="GO:0004856">
    <property type="term" value="F:D-xylulokinase activity"/>
    <property type="evidence" value="ECO:0007669"/>
    <property type="project" value="TreeGrafter"/>
</dbReference>
<dbReference type="InterPro" id="IPR018484">
    <property type="entry name" value="FGGY_N"/>
</dbReference>
<evidence type="ECO:0000256" key="2">
    <source>
        <dbReference type="ARBA" id="ARBA00022679"/>
    </source>
</evidence>
<dbReference type="PANTHER" id="PTHR10196:SF57">
    <property type="entry name" value="XYLULOSE KINASE"/>
    <property type="match status" value="1"/>
</dbReference>
<dbReference type="Gene3D" id="3.30.420.40">
    <property type="match status" value="2"/>
</dbReference>
<evidence type="ECO:0000259" key="5">
    <source>
        <dbReference type="Pfam" id="PF21546"/>
    </source>
</evidence>
<evidence type="ECO:0000313" key="7">
    <source>
        <dbReference type="Proteomes" id="UP000251241"/>
    </source>
</evidence>
<keyword evidence="3 6" id="KW-0418">Kinase</keyword>
<comment type="similarity">
    <text evidence="1">Belongs to the FGGY kinase family.</text>
</comment>
<dbReference type="GO" id="GO:0005829">
    <property type="term" value="C:cytosol"/>
    <property type="evidence" value="ECO:0007669"/>
    <property type="project" value="TreeGrafter"/>
</dbReference>
<evidence type="ECO:0000256" key="3">
    <source>
        <dbReference type="ARBA" id="ARBA00022777"/>
    </source>
</evidence>
<feature type="domain" description="Carbohydrate kinase FGGY N-terminal" evidence="4">
    <location>
        <begin position="9"/>
        <end position="197"/>
    </location>
</feature>
<dbReference type="RefSeq" id="WP_112374957.1">
    <property type="nucleotide sequence ID" value="NZ_CP069793.1"/>
</dbReference>
<proteinExistence type="inferred from homology"/>
<protein>
    <submittedName>
        <fullName evidence="6">Rhamnulokinase</fullName>
    </submittedName>
</protein>
<dbReference type="InterPro" id="IPR049382">
    <property type="entry name" value="FGGY_C_2"/>
</dbReference>
<dbReference type="PANTHER" id="PTHR10196">
    <property type="entry name" value="SUGAR KINASE"/>
    <property type="match status" value="1"/>
</dbReference>
<dbReference type="EMBL" id="UAUU01000009">
    <property type="protein sequence ID" value="SPZ87170.1"/>
    <property type="molecule type" value="Genomic_DNA"/>
</dbReference>
<reference evidence="6 7" key="1">
    <citation type="submission" date="2018-06" db="EMBL/GenBank/DDBJ databases">
        <authorList>
            <consortium name="Pathogen Informatics"/>
            <person name="Doyle S."/>
        </authorList>
    </citation>
    <scope>NUCLEOTIDE SEQUENCE [LARGE SCALE GENOMIC DNA]</scope>
    <source>
        <strain evidence="6 7">NCTC11343</strain>
    </source>
</reference>
<dbReference type="CDD" id="cd07772">
    <property type="entry name" value="ASKHA_NBD_FGGY_NaCK-like"/>
    <property type="match status" value="1"/>
</dbReference>
<dbReference type="AlphaFoldDB" id="A0A2X2LD20"/>
<dbReference type="SUPFAM" id="SSF53067">
    <property type="entry name" value="Actin-like ATPase domain"/>
    <property type="match status" value="2"/>
</dbReference>
<keyword evidence="2" id="KW-0808">Transferase</keyword>
<feature type="domain" description="Carbohydrate kinase FGGY C-terminal" evidence="5">
    <location>
        <begin position="249"/>
        <end position="434"/>
    </location>
</feature>
<dbReference type="Proteomes" id="UP000251241">
    <property type="component" value="Unassembled WGS sequence"/>
</dbReference>
<gene>
    <name evidence="6" type="ORF">NCTC11343_02756</name>
</gene>
<dbReference type="InterPro" id="IPR043129">
    <property type="entry name" value="ATPase_NBD"/>
</dbReference>
<organism evidence="6 7">
    <name type="scientific">Sphingobacterium multivorum</name>
    <dbReference type="NCBI Taxonomy" id="28454"/>
    <lineage>
        <taxon>Bacteria</taxon>
        <taxon>Pseudomonadati</taxon>
        <taxon>Bacteroidota</taxon>
        <taxon>Sphingobacteriia</taxon>
        <taxon>Sphingobacteriales</taxon>
        <taxon>Sphingobacteriaceae</taxon>
        <taxon>Sphingobacterium</taxon>
    </lineage>
</organism>
<dbReference type="GO" id="GO:0005997">
    <property type="term" value="P:xylulose metabolic process"/>
    <property type="evidence" value="ECO:0007669"/>
    <property type="project" value="TreeGrafter"/>
</dbReference>
<dbReference type="Pfam" id="PF00370">
    <property type="entry name" value="FGGY_N"/>
    <property type="match status" value="1"/>
</dbReference>
<evidence type="ECO:0000259" key="4">
    <source>
        <dbReference type="Pfam" id="PF00370"/>
    </source>
</evidence>
<evidence type="ECO:0000256" key="1">
    <source>
        <dbReference type="ARBA" id="ARBA00009156"/>
    </source>
</evidence>
<evidence type="ECO:0000313" key="6">
    <source>
        <dbReference type="EMBL" id="SPZ87170.1"/>
    </source>
</evidence>
<sequence>MENKGIPVVAVFDVGKTNKKLLLFDKNYSVLWERSARFLETVDEDGDPCENLESLRLSIFDALHEVLRRDEFDIQAINFAAYGASLVYIDAQGKPLTPLYNYLKDFPADIQQQLYDAYGGVVAFSLATASPSLGSLNSGLQLLRLKREKPDLFGQLAYAVHLPQYLSFLVSGKLCTDLTSIGCHTALWDFKQHHYHQWVEDEGLVGAFPPIVSGDTAFKSTFLGKSYWVGTGLHDSSAALIPYLMSNKEPFILISTGTWCISLNPFASIDLTIEELQQDCLFYLSYRGTPVKASRLFAGYEHEIQSKRIADFFAVTTAKFRTLEIDWDIIAALTALDIPNAIDLKSFEAIDLHRYPDYQTAYHSLVWCLVKAQVAATQLVLRCTQTARIFVDGGFSRNQIYMSLIAREFPAMEVFAAAMPQATALGAALLMHQHWNTAEIPQNLVELKLFKPHTVS</sequence>